<gene>
    <name evidence="2" type="ORF">Taro_012029</name>
</gene>
<feature type="transmembrane region" description="Helical" evidence="1">
    <location>
        <begin position="176"/>
        <end position="197"/>
    </location>
</feature>
<keyword evidence="1" id="KW-0812">Transmembrane</keyword>
<proteinExistence type="predicted"/>
<evidence type="ECO:0000313" key="2">
    <source>
        <dbReference type="EMBL" id="MQL79585.1"/>
    </source>
</evidence>
<keyword evidence="1" id="KW-0472">Membrane</keyword>
<dbReference type="EMBL" id="NMUH01000465">
    <property type="protein sequence ID" value="MQL79585.1"/>
    <property type="molecule type" value="Genomic_DNA"/>
</dbReference>
<feature type="transmembrane region" description="Helical" evidence="1">
    <location>
        <begin position="337"/>
        <end position="358"/>
    </location>
</feature>
<protein>
    <submittedName>
        <fullName evidence="2">Uncharacterized protein</fullName>
    </submittedName>
</protein>
<evidence type="ECO:0000313" key="3">
    <source>
        <dbReference type="Proteomes" id="UP000652761"/>
    </source>
</evidence>
<name>A0A843U7Z1_COLES</name>
<comment type="caution">
    <text evidence="2">The sequence shown here is derived from an EMBL/GenBank/DDBJ whole genome shotgun (WGS) entry which is preliminary data.</text>
</comment>
<accession>A0A843U7Z1</accession>
<dbReference type="AlphaFoldDB" id="A0A843U7Z1"/>
<sequence>MARCIATSEEAWARSGATLSRRGCALAHRDGVAAALGVATILVLPRVLPWARLCVGMGPRVGLALRTFCQQFGTVPVVLAPPFARCLALEGLSRSEVVSIAWDPHPREPFEGLLWATSVLELAVDWANSGAEGKMREVRREAAAWPSCGVMCVVCFCGGSVSLFRGGRACTAVIAWPYLVSLGIVGLALCKPVLLVVSASVFSRFRGPILGCQSVVASACVVSRPCGMSMVRGGSACGPSTLWRCAEGCFRFVPDSVGFCGSRGSFLLSEFLLLWPGRDCLPGARHLRACPVQRLFTISWDPQSPCPLREFSRRRASSSYRLWQEPVAGEQRSGRCVLLLAAGGGGLVAVVVTMHPIAGGSTCEPSTLWRSVAAVFVAAEGCFRMVSDSAGSAGVVSLFPILWTGYPYWALFARLTPLLSLGRDSLSQEFIAGWLRSSDPWVATRSLGSLAEIREVRSLHWT</sequence>
<keyword evidence="3" id="KW-1185">Reference proteome</keyword>
<dbReference type="Proteomes" id="UP000652761">
    <property type="component" value="Unassembled WGS sequence"/>
</dbReference>
<evidence type="ECO:0000256" key="1">
    <source>
        <dbReference type="SAM" id="Phobius"/>
    </source>
</evidence>
<feature type="transmembrane region" description="Helical" evidence="1">
    <location>
        <begin position="143"/>
        <end position="164"/>
    </location>
</feature>
<keyword evidence="1" id="KW-1133">Transmembrane helix</keyword>
<reference evidence="2" key="1">
    <citation type="submission" date="2017-07" db="EMBL/GenBank/DDBJ databases">
        <title>Taro Niue Genome Assembly and Annotation.</title>
        <authorList>
            <person name="Atibalentja N."/>
            <person name="Keating K."/>
            <person name="Fields C.J."/>
        </authorList>
    </citation>
    <scope>NUCLEOTIDE SEQUENCE</scope>
    <source>
        <strain evidence="2">Niue_2</strain>
        <tissue evidence="2">Leaf</tissue>
    </source>
</reference>
<organism evidence="2 3">
    <name type="scientific">Colocasia esculenta</name>
    <name type="common">Wild taro</name>
    <name type="synonym">Arum esculentum</name>
    <dbReference type="NCBI Taxonomy" id="4460"/>
    <lineage>
        <taxon>Eukaryota</taxon>
        <taxon>Viridiplantae</taxon>
        <taxon>Streptophyta</taxon>
        <taxon>Embryophyta</taxon>
        <taxon>Tracheophyta</taxon>
        <taxon>Spermatophyta</taxon>
        <taxon>Magnoliopsida</taxon>
        <taxon>Liliopsida</taxon>
        <taxon>Araceae</taxon>
        <taxon>Aroideae</taxon>
        <taxon>Colocasieae</taxon>
        <taxon>Colocasia</taxon>
    </lineage>
</organism>